<proteinExistence type="predicted"/>
<protein>
    <submittedName>
        <fullName evidence="1">Sulfurtransferase-like selenium metabolism protein YedF</fullName>
    </submittedName>
</protein>
<keyword evidence="2" id="KW-1185">Reference proteome</keyword>
<accession>A0ABT4VC42</accession>
<dbReference type="InterPro" id="IPR027396">
    <property type="entry name" value="DsrEFH-like"/>
</dbReference>
<name>A0ABT4VC42_9HELI</name>
<reference evidence="1 2" key="1">
    <citation type="submission" date="2023-01" db="EMBL/GenBank/DDBJ databases">
        <title>Description of Helicobacter ibis sp. nov. isolated from faecal droppings of black-faced ibis (Theristicus melanopis).</title>
        <authorList>
            <person name="Lopez-Cantillo M."/>
            <person name="Vidal-Veuthey B."/>
            <person name="Mella A."/>
            <person name="De La Haba R."/>
            <person name="Collado L."/>
        </authorList>
    </citation>
    <scope>NUCLEOTIDE SEQUENCE [LARGE SCALE GENOMIC DNA]</scope>
    <source>
        <strain evidence="1 2">A82</strain>
    </source>
</reference>
<comment type="caution">
    <text evidence="1">The sequence shown here is derived from an EMBL/GenBank/DDBJ whole genome shotgun (WGS) entry which is preliminary data.</text>
</comment>
<gene>
    <name evidence="1" type="primary">yedF</name>
    <name evidence="1" type="ORF">PF021_01105</name>
</gene>
<dbReference type="Proteomes" id="UP001210261">
    <property type="component" value="Unassembled WGS sequence"/>
</dbReference>
<sequence>MTSIRKNTNILLKDDVIGERGELGEKLLLGVISNVKECDIVPSNIFLINRAVFLSTTNENAIYSLKELHNIGVKIFSCGTCLDFFNLRDKLQVGEVGNAKDILEALLSQDSITL</sequence>
<dbReference type="InterPro" id="IPR019870">
    <property type="entry name" value="Se_metab_YedF"/>
</dbReference>
<dbReference type="SUPFAM" id="SSF75169">
    <property type="entry name" value="DsrEFH-like"/>
    <property type="match status" value="1"/>
</dbReference>
<evidence type="ECO:0000313" key="2">
    <source>
        <dbReference type="Proteomes" id="UP001210261"/>
    </source>
</evidence>
<dbReference type="RefSeq" id="WP_271020563.1">
    <property type="nucleotide sequence ID" value="NZ_JAQHXR010000001.1"/>
</dbReference>
<organism evidence="1 2">
    <name type="scientific">Helicobacter ibis</name>
    <dbReference type="NCBI Taxonomy" id="2962633"/>
    <lineage>
        <taxon>Bacteria</taxon>
        <taxon>Pseudomonadati</taxon>
        <taxon>Campylobacterota</taxon>
        <taxon>Epsilonproteobacteria</taxon>
        <taxon>Campylobacterales</taxon>
        <taxon>Helicobacteraceae</taxon>
        <taxon>Helicobacter</taxon>
    </lineage>
</organism>
<dbReference type="EMBL" id="JAQHXR010000001">
    <property type="protein sequence ID" value="MDA3968269.1"/>
    <property type="molecule type" value="Genomic_DNA"/>
</dbReference>
<evidence type="ECO:0000313" key="1">
    <source>
        <dbReference type="EMBL" id="MDA3968269.1"/>
    </source>
</evidence>
<dbReference type="NCBIfam" id="TIGR03527">
    <property type="entry name" value="selenium_YedF"/>
    <property type="match status" value="1"/>
</dbReference>